<accession>A0ABD6DF71</accession>
<dbReference type="Proteomes" id="UP001597052">
    <property type="component" value="Unassembled WGS sequence"/>
</dbReference>
<evidence type="ECO:0000313" key="1">
    <source>
        <dbReference type="EMBL" id="MFD1644037.1"/>
    </source>
</evidence>
<comment type="caution">
    <text evidence="1">The sequence shown here is derived from an EMBL/GenBank/DDBJ whole genome shotgun (WGS) entry which is preliminary data.</text>
</comment>
<organism evidence="1 2">
    <name type="scientific">Halohasta litorea</name>
    <dbReference type="NCBI Taxonomy" id="869891"/>
    <lineage>
        <taxon>Archaea</taxon>
        <taxon>Methanobacteriati</taxon>
        <taxon>Methanobacteriota</taxon>
        <taxon>Stenosarchaea group</taxon>
        <taxon>Halobacteria</taxon>
        <taxon>Halobacteriales</taxon>
        <taxon>Haloferacaceae</taxon>
        <taxon>Halohasta</taxon>
    </lineage>
</organism>
<protein>
    <recommendedName>
        <fullName evidence="3">Restriction endonuclease</fullName>
    </recommendedName>
</protein>
<gene>
    <name evidence="1" type="ORF">ACFSBW_19585</name>
</gene>
<reference evidence="1 2" key="1">
    <citation type="journal article" date="2019" name="Int. J. Syst. Evol. Microbiol.">
        <title>The Global Catalogue of Microorganisms (GCM) 10K type strain sequencing project: providing services to taxonomists for standard genome sequencing and annotation.</title>
        <authorList>
            <consortium name="The Broad Institute Genomics Platform"/>
            <consortium name="The Broad Institute Genome Sequencing Center for Infectious Disease"/>
            <person name="Wu L."/>
            <person name="Ma J."/>
        </authorList>
    </citation>
    <scope>NUCLEOTIDE SEQUENCE [LARGE SCALE GENOMIC DNA]</scope>
    <source>
        <strain evidence="1 2">CGMCC 1.10593</strain>
    </source>
</reference>
<dbReference type="RefSeq" id="WP_256397964.1">
    <property type="nucleotide sequence ID" value="NZ_JANHDJ010000023.1"/>
</dbReference>
<evidence type="ECO:0000313" key="2">
    <source>
        <dbReference type="Proteomes" id="UP001597052"/>
    </source>
</evidence>
<dbReference type="AlphaFoldDB" id="A0ABD6DF71"/>
<proteinExistence type="predicted"/>
<keyword evidence="2" id="KW-1185">Reference proteome</keyword>
<name>A0ABD6DF71_9EURY</name>
<dbReference type="EMBL" id="JBHUDM010000021">
    <property type="protein sequence ID" value="MFD1644037.1"/>
    <property type="molecule type" value="Genomic_DNA"/>
</dbReference>
<evidence type="ECO:0008006" key="3">
    <source>
        <dbReference type="Google" id="ProtNLM"/>
    </source>
</evidence>
<sequence>MVHWLAVGPKFNVHSTLPYTIADWTDEYNIKDNDAVFLDLKTIYSDPTNYYTPSSGSSDTIEFPTRNAVAKHTRNGNDIFIRLPPVTDISIPKAADSEERTINLLNWLPFCIRTDSTESGKKVSVPTDHLPVRKDNASQRDWRWYFRPPQFKWQIRLMEITAWPDEQPWDSSEYELPSHHAERNESPTTGYLDKIATSNAGEPIAGKLQLQDSHEYTGDIYLLPSRQEPFSEFVIEILQQWYGYSTDVIRNDPTPLWTDNITVVGQKDIENRISEYEEQVKQLQQKVTRRTDFKRLLYDSGDKLEQTVRDAFCEFGFSVEGEEPGEWDGVIKFEDREYILEVTGTTNGISERKLSQLERHKNTYTSESTLTNNPYTLLVANIFRKNPPASREVNEGNFIETIRGTNNRVMTTKTLYCLLNAYYDGKISSDEIQRLIYESEGIVRYDQDSDLWAQSGSSTSFSNRVSTLLNKLSRGLTK</sequence>